<protein>
    <submittedName>
        <fullName evidence="1">(spotted green pufferfish) hypothetical protein</fullName>
    </submittedName>
</protein>
<gene>
    <name evidence="1" type="ORF">GSTENG00036860001</name>
</gene>
<name>Q4RAM8_TETNG</name>
<dbReference type="KEGG" id="tng:GSTEN00036860G001"/>
<accession>Q4RAM8</accession>
<sequence length="34" mass="3767">LCCKAQGAIQPIESAHSWRSGGQRHIMYGIPQSR</sequence>
<reference evidence="1" key="1">
    <citation type="journal article" date="2004" name="Nature">
        <title>Genome duplication in the teleost fish Tetraodon nigroviridis reveals the early vertebrate proto-karyotype.</title>
        <authorList>
            <person name="Jaillon O."/>
            <person name="Aury J.-M."/>
            <person name="Brunet F."/>
            <person name="Petit J.-L."/>
            <person name="Stange-Thomann N."/>
            <person name="Mauceli E."/>
            <person name="Bouneau L."/>
            <person name="Fischer C."/>
            <person name="Ozouf-Costaz C."/>
            <person name="Bernot A."/>
            <person name="Nicaud S."/>
            <person name="Jaffe D."/>
            <person name="Fisher S."/>
            <person name="Lutfalla G."/>
            <person name="Dossat C."/>
            <person name="Segurens B."/>
            <person name="Dasilva C."/>
            <person name="Salanoubat M."/>
            <person name="Levy M."/>
            <person name="Boudet N."/>
            <person name="Castellano S."/>
            <person name="Anthouard V."/>
            <person name="Jubin C."/>
            <person name="Castelli V."/>
            <person name="Katinka M."/>
            <person name="Vacherie B."/>
            <person name="Biemont C."/>
            <person name="Skalli Z."/>
            <person name="Cattolico L."/>
            <person name="Poulain J."/>
            <person name="De Berardinis V."/>
            <person name="Cruaud C."/>
            <person name="Duprat S."/>
            <person name="Brottier P."/>
            <person name="Coutanceau J.-P."/>
            <person name="Gouzy J."/>
            <person name="Parra G."/>
            <person name="Lardier G."/>
            <person name="Chapple C."/>
            <person name="McKernan K.J."/>
            <person name="McEwan P."/>
            <person name="Bosak S."/>
            <person name="Kellis M."/>
            <person name="Volff J.-N."/>
            <person name="Guigo R."/>
            <person name="Zody M.C."/>
            <person name="Mesirov J."/>
            <person name="Lindblad-Toh K."/>
            <person name="Birren B."/>
            <person name="Nusbaum C."/>
            <person name="Kahn D."/>
            <person name="Robinson-Rechavi M."/>
            <person name="Laudet V."/>
            <person name="Schachter V."/>
            <person name="Quetier F."/>
            <person name="Saurin W."/>
            <person name="Scarpelli C."/>
            <person name="Wincker P."/>
            <person name="Lander E.S."/>
            <person name="Weissenbach J."/>
            <person name="Roest Crollius H."/>
        </authorList>
    </citation>
    <scope>NUCLEOTIDE SEQUENCE [LARGE SCALE GENOMIC DNA]</scope>
</reference>
<proteinExistence type="predicted"/>
<feature type="non-terminal residue" evidence="1">
    <location>
        <position position="1"/>
    </location>
</feature>
<comment type="caution">
    <text evidence="1">The sequence shown here is derived from an EMBL/GenBank/DDBJ whole genome shotgun (WGS) entry which is preliminary data.</text>
</comment>
<dbReference type="AlphaFoldDB" id="Q4RAM8"/>
<organism evidence="1">
    <name type="scientific">Tetraodon nigroviridis</name>
    <name type="common">Spotted green pufferfish</name>
    <name type="synonym">Chelonodon nigroviridis</name>
    <dbReference type="NCBI Taxonomy" id="99883"/>
    <lineage>
        <taxon>Eukaryota</taxon>
        <taxon>Metazoa</taxon>
        <taxon>Chordata</taxon>
        <taxon>Craniata</taxon>
        <taxon>Vertebrata</taxon>
        <taxon>Euteleostomi</taxon>
        <taxon>Actinopterygii</taxon>
        <taxon>Neopterygii</taxon>
        <taxon>Teleostei</taxon>
        <taxon>Neoteleostei</taxon>
        <taxon>Acanthomorphata</taxon>
        <taxon>Eupercaria</taxon>
        <taxon>Tetraodontiformes</taxon>
        <taxon>Tetradontoidea</taxon>
        <taxon>Tetraodontidae</taxon>
        <taxon>Tetraodon</taxon>
    </lineage>
</organism>
<reference evidence="1" key="2">
    <citation type="submission" date="2004-02" db="EMBL/GenBank/DDBJ databases">
        <authorList>
            <consortium name="Genoscope"/>
            <consortium name="Whitehead Institute Centre for Genome Research"/>
        </authorList>
    </citation>
    <scope>NUCLEOTIDE SEQUENCE</scope>
</reference>
<evidence type="ECO:0000313" key="1">
    <source>
        <dbReference type="EMBL" id="CAG14555.1"/>
    </source>
</evidence>
<dbReference type="EMBL" id="CAAE01023316">
    <property type="protein sequence ID" value="CAG14555.1"/>
    <property type="molecule type" value="Genomic_DNA"/>
</dbReference>